<feature type="chain" id="PRO_5009524113" description="Conjugal transfer protein" evidence="1">
    <location>
        <begin position="26"/>
        <end position="571"/>
    </location>
</feature>
<dbReference type="EMBL" id="MFLP01000038">
    <property type="protein sequence ID" value="OGG69135.1"/>
    <property type="molecule type" value="Genomic_DNA"/>
</dbReference>
<name>A0A1F6E607_9BACT</name>
<dbReference type="AlphaFoldDB" id="A0A1F6E607"/>
<dbReference type="Proteomes" id="UP000176689">
    <property type="component" value="Unassembled WGS sequence"/>
</dbReference>
<proteinExistence type="predicted"/>
<keyword evidence="1" id="KW-0732">Signal</keyword>
<accession>A0A1F6E607</accession>
<evidence type="ECO:0000313" key="3">
    <source>
        <dbReference type="Proteomes" id="UP000176689"/>
    </source>
</evidence>
<feature type="signal peptide" evidence="1">
    <location>
        <begin position="1"/>
        <end position="25"/>
    </location>
</feature>
<reference evidence="2 3" key="1">
    <citation type="journal article" date="2016" name="Nat. Commun.">
        <title>Thousands of microbial genomes shed light on interconnected biogeochemical processes in an aquifer system.</title>
        <authorList>
            <person name="Anantharaman K."/>
            <person name="Brown C.T."/>
            <person name="Hug L.A."/>
            <person name="Sharon I."/>
            <person name="Castelle C.J."/>
            <person name="Probst A.J."/>
            <person name="Thomas B.C."/>
            <person name="Singh A."/>
            <person name="Wilkins M.J."/>
            <person name="Karaoz U."/>
            <person name="Brodie E.L."/>
            <person name="Williams K.H."/>
            <person name="Hubbard S.S."/>
            <person name="Banfield J.F."/>
        </authorList>
    </citation>
    <scope>NUCLEOTIDE SEQUENCE [LARGE SCALE GENOMIC DNA]</scope>
</reference>
<gene>
    <name evidence="2" type="ORF">A3F27_03445</name>
</gene>
<evidence type="ECO:0008006" key="4">
    <source>
        <dbReference type="Google" id="ProtNLM"/>
    </source>
</evidence>
<sequence>MTKKLFSIFWILGFALLAMPAHTYAVCSIQNGVTFCDNSGDDPDAFITPVSAPGNGVSITPGLSSSGFNPRGVFGCGNISGSMSQSVGTMSAMGGAFVPVNDAAVTLNSGSLIYKECILRGLVDRARELSIANTVKNTTNTFLTGRDGSPMFSENLRRDMLSRADTVVNVGLDITSGRLNTLNPAFKEDVRIAIGRNYYALTDGSNQDLQCPYTGDVNALINGQFSWEGLGALRNPVCNPLGAYQIAQAKIMGDVVADQNDMTTRLNWNNGVYDVVDPNTGNVVTPGFIIAGTIQQQLGAGFNMQQNANDINQMLVSFLADTGNQIIQAALGGLQGLVRNVGGQPAFLQTVVNDSAAGLRDSAANAGLQILLAARQVELSFLNAKQATGAVLAGSISQLRGTENQCWDLIVPKAKEYALHGNCTGTPGNLTCSGPFGIRVATSTTFSQPVIALNITGLAKTISTEIATSTATFNSINQMIAQVSYAASPSVQQTALQQLDEMVVRGTLHNQYESQAAEKQTRDTAASMGTLVANTVKHWGDDALSATDPSSGWCNVNSPDVIKMWANKWKI</sequence>
<comment type="caution">
    <text evidence="2">The sequence shown here is derived from an EMBL/GenBank/DDBJ whole genome shotgun (WGS) entry which is preliminary data.</text>
</comment>
<evidence type="ECO:0000313" key="2">
    <source>
        <dbReference type="EMBL" id="OGG69135.1"/>
    </source>
</evidence>
<protein>
    <recommendedName>
        <fullName evidence="4">Conjugal transfer protein</fullName>
    </recommendedName>
</protein>
<organism evidence="2 3">
    <name type="scientific">Candidatus Kaiserbacteria bacterium RIFCSPHIGHO2_12_FULL_53_13</name>
    <dbReference type="NCBI Taxonomy" id="1798502"/>
    <lineage>
        <taxon>Bacteria</taxon>
        <taxon>Candidatus Kaiseribacteriota</taxon>
    </lineage>
</organism>
<evidence type="ECO:0000256" key="1">
    <source>
        <dbReference type="SAM" id="SignalP"/>
    </source>
</evidence>